<dbReference type="PANTHER" id="PTHR22925:SF3">
    <property type="entry name" value="GLYCOSYL HYDROLASE FAMILY PROTEIN 43"/>
    <property type="match status" value="1"/>
</dbReference>
<dbReference type="GO" id="GO:0005975">
    <property type="term" value="P:carbohydrate metabolic process"/>
    <property type="evidence" value="ECO:0007669"/>
    <property type="project" value="InterPro"/>
</dbReference>
<keyword evidence="4" id="KW-0812">Transmembrane</keyword>
<evidence type="ECO:0000313" key="7">
    <source>
        <dbReference type="Proteomes" id="UP000442469"/>
    </source>
</evidence>
<feature type="transmembrane region" description="Helical" evidence="4">
    <location>
        <begin position="51"/>
        <end position="67"/>
    </location>
</feature>
<evidence type="ECO:0000256" key="2">
    <source>
        <dbReference type="ARBA" id="ARBA00022801"/>
    </source>
</evidence>
<evidence type="ECO:0000256" key="1">
    <source>
        <dbReference type="ARBA" id="ARBA00009865"/>
    </source>
</evidence>
<dbReference type="InterPro" id="IPR023296">
    <property type="entry name" value="Glyco_hydro_beta-prop_sf"/>
</dbReference>
<comment type="similarity">
    <text evidence="1">Belongs to the glycosyl hydrolase 43 family.</text>
</comment>
<dbReference type="PROSITE" id="PS50853">
    <property type="entry name" value="FN3"/>
    <property type="match status" value="1"/>
</dbReference>
<gene>
    <name evidence="6" type="ORF">GNQ08_03370</name>
</gene>
<comment type="caution">
    <text evidence="6">The sequence shown here is derived from an EMBL/GenBank/DDBJ whole genome shotgun (WGS) entry which is preliminary data.</text>
</comment>
<dbReference type="InterPro" id="IPR003961">
    <property type="entry name" value="FN3_dom"/>
</dbReference>
<dbReference type="InterPro" id="IPR036116">
    <property type="entry name" value="FN3_sf"/>
</dbReference>
<dbReference type="CDD" id="cd00063">
    <property type="entry name" value="FN3"/>
    <property type="match status" value="1"/>
</dbReference>
<keyword evidence="3" id="KW-0326">Glycosidase</keyword>
<keyword evidence="4" id="KW-1133">Transmembrane helix</keyword>
<organism evidence="6 7">
    <name type="scientific">Paenibacillus macerans</name>
    <name type="common">Bacillus macerans</name>
    <dbReference type="NCBI Taxonomy" id="44252"/>
    <lineage>
        <taxon>Bacteria</taxon>
        <taxon>Bacillati</taxon>
        <taxon>Bacillota</taxon>
        <taxon>Bacilli</taxon>
        <taxon>Bacillales</taxon>
        <taxon>Paenibacillaceae</taxon>
        <taxon>Paenibacillus</taxon>
    </lineage>
</organism>
<dbReference type="SUPFAM" id="SSF49265">
    <property type="entry name" value="Fibronectin type III"/>
    <property type="match status" value="1"/>
</dbReference>
<proteinExistence type="inferred from homology"/>
<name>A0A6N8ENE5_PAEMA</name>
<feature type="domain" description="Fibronectin type-III" evidence="5">
    <location>
        <begin position="718"/>
        <end position="808"/>
    </location>
</feature>
<dbReference type="SUPFAM" id="SSF49785">
    <property type="entry name" value="Galactose-binding domain-like"/>
    <property type="match status" value="1"/>
</dbReference>
<dbReference type="Gene3D" id="2.60.120.430">
    <property type="entry name" value="Galactose-binding lectin"/>
    <property type="match status" value="1"/>
</dbReference>
<dbReference type="AlphaFoldDB" id="A0A6N8ENE5"/>
<reference evidence="6 7" key="1">
    <citation type="submission" date="2019-11" db="EMBL/GenBank/DDBJ databases">
        <title>Draft genome sequences of five Paenibacillus species of dairy origin.</title>
        <authorList>
            <person name="Olajide A.M."/>
            <person name="Chen S."/>
            <person name="Lapointe G."/>
        </authorList>
    </citation>
    <scope>NUCLEOTIDE SEQUENCE [LARGE SCALE GENOMIC DNA]</scope>
    <source>
        <strain evidence="6 7">3CT49</strain>
    </source>
</reference>
<dbReference type="CDD" id="cd18825">
    <property type="entry name" value="GH43_CtGH43-like"/>
    <property type="match status" value="1"/>
</dbReference>
<dbReference type="Pfam" id="PF22888">
    <property type="entry name" value="FIMAH"/>
    <property type="match status" value="1"/>
</dbReference>
<dbReference type="InterPro" id="IPR008979">
    <property type="entry name" value="Galactose-bd-like_sf"/>
</dbReference>
<dbReference type="Proteomes" id="UP000442469">
    <property type="component" value="Unassembled WGS sequence"/>
</dbReference>
<dbReference type="EMBL" id="WNZZ01000002">
    <property type="protein sequence ID" value="MUG21469.1"/>
    <property type="molecule type" value="Genomic_DNA"/>
</dbReference>
<dbReference type="Gene3D" id="2.60.40.10">
    <property type="entry name" value="Immunoglobulins"/>
    <property type="match status" value="1"/>
</dbReference>
<evidence type="ECO:0000256" key="3">
    <source>
        <dbReference type="ARBA" id="ARBA00023295"/>
    </source>
</evidence>
<evidence type="ECO:0000259" key="5">
    <source>
        <dbReference type="PROSITE" id="PS50853"/>
    </source>
</evidence>
<keyword evidence="4" id="KW-0472">Membrane</keyword>
<dbReference type="Pfam" id="PF04616">
    <property type="entry name" value="Glyco_hydro_43"/>
    <property type="match status" value="1"/>
</dbReference>
<dbReference type="InterPro" id="IPR013783">
    <property type="entry name" value="Ig-like_fold"/>
</dbReference>
<dbReference type="InterPro" id="IPR006710">
    <property type="entry name" value="Glyco_hydro_43"/>
</dbReference>
<dbReference type="InterPro" id="IPR054470">
    <property type="entry name" value="FIMAH_dom"/>
</dbReference>
<evidence type="ECO:0000256" key="4">
    <source>
        <dbReference type="SAM" id="Phobius"/>
    </source>
</evidence>
<sequence length="990" mass="108771">MQRIAGREFTQNARRRADADGRQLSAIPIEQPFHFKEGIYILMLKRLAKPLLLFLVAALVLVHFGPVPNVSAQSEPLGASTVRTAFTPDQIWADTNGDPIDAHGAGVMFDDKTQKYYWYGEYHQDAWPAAGVRVYSSADLLNWKDEGMALTMVKSMADFTDDPLISELYAGRTDTYNIWADIRVGRIIERPKVIYNERTQKYVMWAHIDGDKNPENNAQNYGKAQAGYAISDSPTGPFVYQRSYRMDQCPPDQVDYQPGNPGMARDMNLFKDDDGTAYLIYSSEENRTIYISKLLDDYSDVVGWHKDGNVDENGNPVRDAVYKGVYGEDYVRVFPGGVREAPAVFKYNGKYYLLTSGATGWSPNENMFSVAGDIFGPWSPLKNPFVRTSPSDPDPAKAFGSQTTNVIPVDPERGKFIYMGDNWNGGNFSANGGAKYIWLPIEFGQGTDISIKWYSSWTPDILDHMGGVEAKVELPEVIETGTLLNLPSEIEVTPHGASASITTPVVWTVGGQPLGAGTFALPGVYSLQATLPEFGGKTLQFSLYAVPTNTIYFVNSGGQETSDYRLMTSYLEAALLNKGTPEQAYDPGDPAAWGYLGTASKPAGAESGDIFTTLRYLNGGNVVNSPAGTDLTYKFKVDNGTYTVYTGFNDIWRNSTRKADLYINGEKKTAITFIANRVYGHAADVTDGTIEITVRNTAAQDPLINWIMIVNDSLPEDPLQGLRAHEENAGSASLSWNKTLGAIAYTLYRSTRADGTYEPVYHGKETEFTDSGLNPAANYYYKISHTDLSGESPLSAALPLRQDQTPPGFKLLAGGAELAEGDSFDDYAPLTFEVSDNMSDLISAQITVTGAVYTVDLTQGTSVEIDLAGKVGRHVAEISVADAAGNELKGTFEFHVTTSIASMTKLLERFAPELSRPLVKPLANNLKQARRELDKGRPDKAAKHMRDFLKHLNNPALAREGDEHARAVLNADAEVLIRQWTEEGTPSLDN</sequence>
<keyword evidence="2 6" id="KW-0378">Hydrolase</keyword>
<protein>
    <submittedName>
        <fullName evidence="6">Family 43 glycosylhydrolase</fullName>
    </submittedName>
</protein>
<dbReference type="Gene3D" id="2.115.10.20">
    <property type="entry name" value="Glycosyl hydrolase domain, family 43"/>
    <property type="match status" value="1"/>
</dbReference>
<evidence type="ECO:0000313" key="6">
    <source>
        <dbReference type="EMBL" id="MUG21469.1"/>
    </source>
</evidence>
<dbReference type="GO" id="GO:0004553">
    <property type="term" value="F:hydrolase activity, hydrolyzing O-glycosyl compounds"/>
    <property type="evidence" value="ECO:0007669"/>
    <property type="project" value="InterPro"/>
</dbReference>
<dbReference type="SMART" id="SM00060">
    <property type="entry name" value="FN3"/>
    <property type="match status" value="1"/>
</dbReference>
<dbReference type="PANTHER" id="PTHR22925">
    <property type="entry name" value="GLYCOSYL HYDROLASE 43 FAMILY MEMBER"/>
    <property type="match status" value="1"/>
</dbReference>
<dbReference type="SUPFAM" id="SSF75005">
    <property type="entry name" value="Arabinanase/levansucrase/invertase"/>
    <property type="match status" value="1"/>
</dbReference>
<accession>A0A6N8ENE5</accession>